<organism evidence="1 2">
    <name type="scientific">Halocatena marina</name>
    <dbReference type="NCBI Taxonomy" id="2934937"/>
    <lineage>
        <taxon>Archaea</taxon>
        <taxon>Methanobacteriati</taxon>
        <taxon>Methanobacteriota</taxon>
        <taxon>Stenosarchaea group</taxon>
        <taxon>Halobacteria</taxon>
        <taxon>Halobacteriales</taxon>
        <taxon>Natronomonadaceae</taxon>
        <taxon>Halocatena</taxon>
    </lineage>
</organism>
<name>A0ABD5YNB1_9EURY</name>
<evidence type="ECO:0000313" key="2">
    <source>
        <dbReference type="Proteomes" id="UP001596417"/>
    </source>
</evidence>
<evidence type="ECO:0000313" key="1">
    <source>
        <dbReference type="EMBL" id="MFC7189484.1"/>
    </source>
</evidence>
<dbReference type="EMBL" id="JBHTAX010000001">
    <property type="protein sequence ID" value="MFC7189484.1"/>
    <property type="molecule type" value="Genomic_DNA"/>
</dbReference>
<dbReference type="RefSeq" id="WP_390204967.1">
    <property type="nucleotide sequence ID" value="NZ_JBHTAX010000001.1"/>
</dbReference>
<protein>
    <recommendedName>
        <fullName evidence="3">Transposase</fullName>
    </recommendedName>
</protein>
<dbReference type="Proteomes" id="UP001596417">
    <property type="component" value="Unassembled WGS sequence"/>
</dbReference>
<gene>
    <name evidence="1" type="ORF">ACFQL7_06215</name>
</gene>
<reference evidence="1 2" key="1">
    <citation type="journal article" date="2019" name="Int. J. Syst. Evol. Microbiol.">
        <title>The Global Catalogue of Microorganisms (GCM) 10K type strain sequencing project: providing services to taxonomists for standard genome sequencing and annotation.</title>
        <authorList>
            <consortium name="The Broad Institute Genomics Platform"/>
            <consortium name="The Broad Institute Genome Sequencing Center for Infectious Disease"/>
            <person name="Wu L."/>
            <person name="Ma J."/>
        </authorList>
    </citation>
    <scope>NUCLEOTIDE SEQUENCE [LARGE SCALE GENOMIC DNA]</scope>
    <source>
        <strain evidence="1 2">RDMS1</strain>
    </source>
</reference>
<dbReference type="AlphaFoldDB" id="A0ABD5YNB1"/>
<sequence>MLAGESTLSYRQIHDALGTWPRSFWEFTDKPAERWAWHHAPLVWIPK</sequence>
<comment type="caution">
    <text evidence="1">The sequence shown here is derived from an EMBL/GenBank/DDBJ whole genome shotgun (WGS) entry which is preliminary data.</text>
</comment>
<keyword evidence="2" id="KW-1185">Reference proteome</keyword>
<evidence type="ECO:0008006" key="3">
    <source>
        <dbReference type="Google" id="ProtNLM"/>
    </source>
</evidence>
<accession>A0ABD5YNB1</accession>
<proteinExistence type="predicted"/>